<gene>
    <name evidence="1" type="primary">hypA</name>
    <name evidence="1" type="ORF">DS524_29440</name>
</gene>
<dbReference type="AlphaFoldDB" id="A0A5U8SWU6"/>
<protein>
    <submittedName>
        <fullName evidence="1">Hydrogenase maturation nickel metallochaperone HypA</fullName>
    </submittedName>
</protein>
<proteinExistence type="predicted"/>
<evidence type="ECO:0000313" key="1">
    <source>
        <dbReference type="EMBL" id="EBR9859860.1"/>
    </source>
</evidence>
<accession>A0A5U8SWU6</accession>
<comment type="caution">
    <text evidence="1">The sequence shown here is derived from an EMBL/GenBank/DDBJ whole genome shotgun (WGS) entry which is preliminary data.</text>
</comment>
<sequence>MHEVTLCQNALDIIEQQAKQSGAQR</sequence>
<organism evidence="1">
    <name type="scientific">Salmonella enterica subsp. enterica serovar Chester</name>
    <dbReference type="NCBI Taxonomy" id="149386"/>
    <lineage>
        <taxon>Bacteria</taxon>
        <taxon>Pseudomonadati</taxon>
        <taxon>Pseudomonadota</taxon>
        <taxon>Gammaproteobacteria</taxon>
        <taxon>Enterobacterales</taxon>
        <taxon>Enterobacteriaceae</taxon>
        <taxon>Salmonella</taxon>
    </lineage>
</organism>
<dbReference type="EMBL" id="AAGUAT010000435">
    <property type="protein sequence ID" value="EBR9859860.1"/>
    <property type="molecule type" value="Genomic_DNA"/>
</dbReference>
<reference evidence="1" key="1">
    <citation type="submission" date="2018-07" db="EMBL/GenBank/DDBJ databases">
        <authorList>
            <person name="Ashton P.M."/>
            <person name="Dallman T."/>
            <person name="Nair S."/>
            <person name="De Pinna E."/>
            <person name="Peters T."/>
            <person name="Grant K."/>
        </authorList>
    </citation>
    <scope>NUCLEOTIDE SEQUENCE</scope>
    <source>
        <strain evidence="1">296838</strain>
    </source>
</reference>
<name>A0A5U8SWU6_SALET</name>
<feature type="non-terminal residue" evidence="1">
    <location>
        <position position="25"/>
    </location>
</feature>